<dbReference type="Proteomes" id="UP000229459">
    <property type="component" value="Unassembled WGS sequence"/>
</dbReference>
<name>A0A2H0B7H4_9BACT</name>
<proteinExistence type="predicted"/>
<sequence length="225" mass="26478">MSKEIYSKPSSNKSITDNNPAYPLSRSMLADIEKEIYKMGNSFFAGFHGYPRKIKFESQDSREQIILLLRRHFITNITWILITVLLSFIPLTFSFFGILNLLPSNFQLMTYVIWYLFVLAYFFENILTWLYNVYIITDERVVDVDFVSLVYKHISETKIDKIEDVTYEQGGLFQSFFDYGTVAIQTAAEEREFEFEYVSQPSRIAKVLNQLIIQEEQEKIEGRVN</sequence>
<dbReference type="EMBL" id="PCSR01000003">
    <property type="protein sequence ID" value="PIP53591.1"/>
    <property type="molecule type" value="Genomic_DNA"/>
</dbReference>
<evidence type="ECO:0000256" key="1">
    <source>
        <dbReference type="SAM" id="Phobius"/>
    </source>
</evidence>
<comment type="caution">
    <text evidence="2">The sequence shown here is derived from an EMBL/GenBank/DDBJ whole genome shotgun (WGS) entry which is preliminary data.</text>
</comment>
<evidence type="ECO:0000313" key="2">
    <source>
        <dbReference type="EMBL" id="PIP53591.1"/>
    </source>
</evidence>
<evidence type="ECO:0000313" key="3">
    <source>
        <dbReference type="Proteomes" id="UP000229459"/>
    </source>
</evidence>
<gene>
    <name evidence="2" type="ORF">COX08_00125</name>
</gene>
<organism evidence="2 3">
    <name type="scientific">Candidatus Beckwithbacteria bacterium CG23_combo_of_CG06-09_8_20_14_all_34_8</name>
    <dbReference type="NCBI Taxonomy" id="1974497"/>
    <lineage>
        <taxon>Bacteria</taxon>
        <taxon>Candidatus Beckwithiibacteriota</taxon>
    </lineage>
</organism>
<keyword evidence="1" id="KW-0472">Membrane</keyword>
<keyword evidence="1" id="KW-0812">Transmembrane</keyword>
<reference evidence="2 3" key="1">
    <citation type="submission" date="2017-09" db="EMBL/GenBank/DDBJ databases">
        <title>Depth-based differentiation of microbial function through sediment-hosted aquifers and enrichment of novel symbionts in the deep terrestrial subsurface.</title>
        <authorList>
            <person name="Probst A.J."/>
            <person name="Ladd B."/>
            <person name="Jarett J.K."/>
            <person name="Geller-Mcgrath D.E."/>
            <person name="Sieber C.M."/>
            <person name="Emerson J.B."/>
            <person name="Anantharaman K."/>
            <person name="Thomas B.C."/>
            <person name="Malmstrom R."/>
            <person name="Stieglmeier M."/>
            <person name="Klingl A."/>
            <person name="Woyke T."/>
            <person name="Ryan C.M."/>
            <person name="Banfield J.F."/>
        </authorList>
    </citation>
    <scope>NUCLEOTIDE SEQUENCE [LARGE SCALE GENOMIC DNA]</scope>
    <source>
        <strain evidence="2">CG23_combo_of_CG06-09_8_20_14_all_34_8</strain>
    </source>
</reference>
<accession>A0A2H0B7H4</accession>
<keyword evidence="1" id="KW-1133">Transmembrane helix</keyword>
<feature type="transmembrane region" description="Helical" evidence="1">
    <location>
        <begin position="77"/>
        <end position="99"/>
    </location>
</feature>
<feature type="transmembrane region" description="Helical" evidence="1">
    <location>
        <begin position="111"/>
        <end position="131"/>
    </location>
</feature>
<dbReference type="AlphaFoldDB" id="A0A2H0B7H4"/>
<protein>
    <submittedName>
        <fullName evidence="2">Uncharacterized protein</fullName>
    </submittedName>
</protein>